<dbReference type="OrthoDB" id="342900at2759"/>
<dbReference type="Proteomes" id="UP000094801">
    <property type="component" value="Unassembled WGS sequence"/>
</dbReference>
<dbReference type="GO" id="GO:0097361">
    <property type="term" value="C:cytosolic [4Fe-4S] assembly targeting complex"/>
    <property type="evidence" value="ECO:0007669"/>
    <property type="project" value="UniProtKB-UniRule"/>
</dbReference>
<evidence type="ECO:0000313" key="9">
    <source>
        <dbReference type="Proteomes" id="UP000094801"/>
    </source>
</evidence>
<evidence type="ECO:0000259" key="6">
    <source>
        <dbReference type="Pfam" id="PF12460"/>
    </source>
</evidence>
<evidence type="ECO:0000256" key="3">
    <source>
        <dbReference type="ARBA" id="ARBA00022737"/>
    </source>
</evidence>
<dbReference type="InterPro" id="IPR016024">
    <property type="entry name" value="ARM-type_fold"/>
</dbReference>
<comment type="similarity">
    <text evidence="2 5">Belongs to the MET18/MMS19 family.</text>
</comment>
<dbReference type="PANTHER" id="PTHR12891">
    <property type="entry name" value="DNA REPAIR/TRANSCRIPTION PROTEIN MET18/MMS19"/>
    <property type="match status" value="1"/>
</dbReference>
<organism evidence="8 9">
    <name type="scientific">[Candida] arabinofermentans NRRL YB-2248</name>
    <dbReference type="NCBI Taxonomy" id="983967"/>
    <lineage>
        <taxon>Eukaryota</taxon>
        <taxon>Fungi</taxon>
        <taxon>Dikarya</taxon>
        <taxon>Ascomycota</taxon>
        <taxon>Saccharomycotina</taxon>
        <taxon>Pichiomycetes</taxon>
        <taxon>Pichiales</taxon>
        <taxon>Pichiaceae</taxon>
        <taxon>Ogataea</taxon>
        <taxon>Ogataea/Candida clade</taxon>
    </lineage>
</organism>
<dbReference type="GO" id="GO:0005634">
    <property type="term" value="C:nucleus"/>
    <property type="evidence" value="ECO:0007669"/>
    <property type="project" value="UniProtKB-SubCell"/>
</dbReference>
<dbReference type="InterPro" id="IPR029240">
    <property type="entry name" value="MMS19_N"/>
</dbReference>
<feature type="domain" description="MMS19 N-terminal" evidence="7">
    <location>
        <begin position="45"/>
        <end position="306"/>
    </location>
</feature>
<dbReference type="PANTHER" id="PTHR12891:SF0">
    <property type="entry name" value="MMS19 NUCLEOTIDE EXCISION REPAIR PROTEIN HOMOLOG"/>
    <property type="match status" value="1"/>
</dbReference>
<protein>
    <recommendedName>
        <fullName evidence="5">MMS19 nucleotide excision repair protein</fullName>
    </recommendedName>
</protein>
<evidence type="ECO:0000256" key="4">
    <source>
        <dbReference type="ARBA" id="ARBA00023242"/>
    </source>
</evidence>
<dbReference type="Pfam" id="PF12460">
    <property type="entry name" value="MMS19_C"/>
    <property type="match status" value="1"/>
</dbReference>
<gene>
    <name evidence="8" type="ORF">CANARDRAFT_29352</name>
</gene>
<keyword evidence="4 5" id="KW-0539">Nucleus</keyword>
<evidence type="ECO:0000256" key="1">
    <source>
        <dbReference type="ARBA" id="ARBA00004123"/>
    </source>
</evidence>
<feature type="domain" description="MMS19 C-terminal" evidence="6">
    <location>
        <begin position="575"/>
        <end position="1003"/>
    </location>
</feature>
<evidence type="ECO:0000256" key="2">
    <source>
        <dbReference type="ARBA" id="ARBA00009340"/>
    </source>
</evidence>
<comment type="subcellular location">
    <subcellularLocation>
        <location evidence="1 5">Nucleus</location>
    </subcellularLocation>
</comment>
<keyword evidence="5" id="KW-0234">DNA repair</keyword>
<reference evidence="9" key="1">
    <citation type="submission" date="2016-04" db="EMBL/GenBank/DDBJ databases">
        <title>Comparative genomics of biotechnologically important yeasts.</title>
        <authorList>
            <consortium name="DOE Joint Genome Institute"/>
            <person name="Riley R."/>
            <person name="Haridas S."/>
            <person name="Wolfe K.H."/>
            <person name="Lopes M.R."/>
            <person name="Hittinger C.T."/>
            <person name="Goker M."/>
            <person name="Salamov A."/>
            <person name="Wisecaver J."/>
            <person name="Long T.M."/>
            <person name="Aerts A.L."/>
            <person name="Barry K."/>
            <person name="Choi C."/>
            <person name="Clum A."/>
            <person name="Coughlan A.Y."/>
            <person name="Deshpande S."/>
            <person name="Douglass A.P."/>
            <person name="Hanson S.J."/>
            <person name="Klenk H.-P."/>
            <person name="Labutti K."/>
            <person name="Lapidus A."/>
            <person name="Lindquist E."/>
            <person name="Lipzen A."/>
            <person name="Meier-Kolthoff J.P."/>
            <person name="Ohm R.A."/>
            <person name="Otillar R.P."/>
            <person name="Pangilinan J."/>
            <person name="Peng Y."/>
            <person name="Rokas A."/>
            <person name="Rosa C.A."/>
            <person name="Scheuner C."/>
            <person name="Sibirny A.A."/>
            <person name="Slot J.C."/>
            <person name="Stielow J.B."/>
            <person name="Sun H."/>
            <person name="Kurtzman C.P."/>
            <person name="Blackwell M."/>
            <person name="Grigoriev I.V."/>
            <person name="Jeffries T.W."/>
        </authorList>
    </citation>
    <scope>NUCLEOTIDE SEQUENCE [LARGE SCALE GENOMIC DNA]</scope>
    <source>
        <strain evidence="9">NRRL YB-2248</strain>
    </source>
</reference>
<name>A0A1E4SXI0_9ASCO</name>
<dbReference type="InterPro" id="IPR039920">
    <property type="entry name" value="MMS19"/>
</dbReference>
<dbReference type="EMBL" id="KV453858">
    <property type="protein sequence ID" value="ODV84199.1"/>
    <property type="molecule type" value="Genomic_DNA"/>
</dbReference>
<dbReference type="GO" id="GO:0016226">
    <property type="term" value="P:iron-sulfur cluster assembly"/>
    <property type="evidence" value="ECO:0007669"/>
    <property type="project" value="UniProtKB-UniRule"/>
</dbReference>
<dbReference type="InterPro" id="IPR011989">
    <property type="entry name" value="ARM-like"/>
</dbReference>
<dbReference type="InterPro" id="IPR024687">
    <property type="entry name" value="MMS19_C"/>
</dbReference>
<dbReference type="GO" id="GO:0006281">
    <property type="term" value="P:DNA repair"/>
    <property type="evidence" value="ECO:0007669"/>
    <property type="project" value="UniProtKB-UniRule"/>
</dbReference>
<sequence>MSLDIKSHINQYMVATDPASINSTDSVKALIKEIETNKITLLNFIKVMGDYLTEDSNSIRTKALSLLSSVLQDMNKKKLFGQDIQVLMDFYLSKLSDEPCIKETLAGLNSLVLMNQFSPVLINKLLTSVKKDFTPKGQLASTRFLGFQILKSILTCHLDYCIANLNELIIKSYLHLSKNEKDPKNLLISFELNTIVSSKFDIREYNEELFDSVFCYFPISFRAPENDPYKITGDQLKQGLRDCLSANDLYAKDSFPNLIEKLSSPSPNVKLDVLKTINQCVSLYATETIKSYWISLWNSLKFEILHHEIASAKDLNALMKYYESAESEDERVIPIVLTIFKSLGEKYSNNNKDETLQDYLILIVDELAKFLKDPTDAKSKQSTIILAAICSSNLSVYNLLIPKVMPLLLSSTNGSETNISIKNQRMLMTNVSFILDSYYKLFNEDKLKIEDTNPMFEYKDNILMMINQSLLATSKLEVSIRCLAITLIAKLFTLNSFLKTQECQLIAQSLTEVLSEDNNATTFGQTLNTLNSISKEYPEVILEFTVPKLLVLLPDTDSTEELNGIQPVHTKEKVFETFLSICENKLIVDSLLIRLLNKLEILLSNGASKSYIRLLLLNLSKVLNKLTDSDSSDDYMKKFVPKFLYIIINEICFNQDSAIYKDEISLEYSGRSMKKLIINYDLTLHPVLIEKVFALFFKGEHETSLLYKSLPESINLFENNFILYSLFSKMLAAIKSPKLPIDEYEFVDCLLITLNKQSTLVERQSTLQTISLVVNKWFSGVASETYLNDKFDKLTSIISDPNTPKLTKLKDLETITWITKALIMKNDKLGDKFQLYLVSLLESTEFAAITPKILEVLVADLPCFDSFKKVGPLGKPVVFNVNIRLLYKQKFFNSTLPTLIAKYKENPTNKNYLTALSLILKYVDKTVILPHLESILPLILTSLSLKSDLIVASSLSILRIAIDETPDLITRQLSTIIPNLIQLLNSNRNEEVKSRALECLISLSDFELHLMVPYRLSIINGLVTVLDDEKRIVRKIASDCRQVYYELGQPKAEVG</sequence>
<evidence type="ECO:0000259" key="7">
    <source>
        <dbReference type="Pfam" id="PF14500"/>
    </source>
</evidence>
<keyword evidence="9" id="KW-1185">Reference proteome</keyword>
<accession>A0A1E4SXI0</accession>
<comment type="function">
    <text evidence="5">Key component of the cytosolic iron-sulfur protein assembly (CIA) complex, a multiprotein complex that mediates the incorporation of iron-sulfur cluster into apoproteins specifically involved in DNA metabolism and genomic integrity. In the CIA complex, MMS19 acts as an adapter between early-acting CIA components and a subset of cellular target iron-sulfur proteins.</text>
</comment>
<evidence type="ECO:0000313" key="8">
    <source>
        <dbReference type="EMBL" id="ODV84199.1"/>
    </source>
</evidence>
<dbReference type="AlphaFoldDB" id="A0A1E4SXI0"/>
<keyword evidence="3" id="KW-0677">Repeat</keyword>
<keyword evidence="5" id="KW-0227">DNA damage</keyword>
<dbReference type="GO" id="GO:0051604">
    <property type="term" value="P:protein maturation"/>
    <property type="evidence" value="ECO:0007669"/>
    <property type="project" value="UniProtKB-UniRule"/>
</dbReference>
<dbReference type="STRING" id="983967.A0A1E4SXI0"/>
<proteinExistence type="inferred from homology"/>
<dbReference type="SUPFAM" id="SSF48371">
    <property type="entry name" value="ARM repeat"/>
    <property type="match status" value="2"/>
</dbReference>
<dbReference type="Gene3D" id="1.25.10.10">
    <property type="entry name" value="Leucine-rich Repeat Variant"/>
    <property type="match status" value="1"/>
</dbReference>
<dbReference type="Pfam" id="PF14500">
    <property type="entry name" value="MMS19_N"/>
    <property type="match status" value="1"/>
</dbReference>
<evidence type="ECO:0000256" key="5">
    <source>
        <dbReference type="RuleBase" id="RU367072"/>
    </source>
</evidence>